<comment type="caution">
    <text evidence="3">The sequence shown here is derived from an EMBL/GenBank/DDBJ whole genome shotgun (WGS) entry which is preliminary data.</text>
</comment>
<evidence type="ECO:0008006" key="7">
    <source>
        <dbReference type="Google" id="ProtNLM"/>
    </source>
</evidence>
<name>A0AB38UXF5_9MYCO</name>
<keyword evidence="5" id="KW-1185">Reference proteome</keyword>
<evidence type="ECO:0000313" key="6">
    <source>
        <dbReference type="Proteomes" id="UP000279331"/>
    </source>
</evidence>
<feature type="region of interest" description="Disordered" evidence="1">
    <location>
        <begin position="32"/>
        <end position="57"/>
    </location>
</feature>
<dbReference type="EMBL" id="UPHM01000104">
    <property type="protein sequence ID" value="VAZ97516.1"/>
    <property type="molecule type" value="Genomic_DNA"/>
</dbReference>
<dbReference type="EMBL" id="UPHL01000110">
    <property type="protein sequence ID" value="VAZ85113.1"/>
    <property type="molecule type" value="Genomic_DNA"/>
</dbReference>
<evidence type="ECO:0000313" key="4">
    <source>
        <dbReference type="EMBL" id="VAZ97516.1"/>
    </source>
</evidence>
<dbReference type="Proteomes" id="UP000279331">
    <property type="component" value="Unassembled WGS sequence"/>
</dbReference>
<feature type="chain" id="PRO_5044246586" description="Secreted protein" evidence="2">
    <location>
        <begin position="19"/>
        <end position="82"/>
    </location>
</feature>
<proteinExistence type="predicted"/>
<evidence type="ECO:0000313" key="3">
    <source>
        <dbReference type="EMBL" id="VAZ85113.1"/>
    </source>
</evidence>
<evidence type="ECO:0000313" key="5">
    <source>
        <dbReference type="Proteomes" id="UP000271464"/>
    </source>
</evidence>
<gene>
    <name evidence="3" type="ORF">LAUMK42_03946</name>
    <name evidence="4" type="ORF">LAUMK4_03877</name>
</gene>
<sequence>MACTAVGARATVVWPTTAAGCAAAAGCPPGANCTNSPEDADPNITDTGPAIATRSTRAPSTNIPLLLWLTKTQPPGPGCNTA</sequence>
<protein>
    <recommendedName>
        <fullName evidence="7">Secreted protein</fullName>
    </recommendedName>
</protein>
<keyword evidence="2" id="KW-0732">Signal</keyword>
<dbReference type="AlphaFoldDB" id="A0AB38UXF5"/>
<reference evidence="5 6" key="1">
    <citation type="submission" date="2018-09" db="EMBL/GenBank/DDBJ databases">
        <authorList>
            <person name="Tagini F."/>
        </authorList>
    </citation>
    <scope>NUCLEOTIDE SEQUENCE [LARGE SCALE GENOMIC DNA]</scope>
    <source>
        <strain evidence="4 5">MK4</strain>
        <strain evidence="3 6">MK42</strain>
    </source>
</reference>
<dbReference type="Proteomes" id="UP000271464">
    <property type="component" value="Unassembled WGS sequence"/>
</dbReference>
<accession>A0AB38UXF5</accession>
<organism evidence="3 6">
    <name type="scientific">Mycobacterium persicum</name>
    <dbReference type="NCBI Taxonomy" id="1487726"/>
    <lineage>
        <taxon>Bacteria</taxon>
        <taxon>Bacillati</taxon>
        <taxon>Actinomycetota</taxon>
        <taxon>Actinomycetes</taxon>
        <taxon>Mycobacteriales</taxon>
        <taxon>Mycobacteriaceae</taxon>
        <taxon>Mycobacterium</taxon>
    </lineage>
</organism>
<evidence type="ECO:0000256" key="2">
    <source>
        <dbReference type="SAM" id="SignalP"/>
    </source>
</evidence>
<feature type="signal peptide" evidence="2">
    <location>
        <begin position="1"/>
        <end position="18"/>
    </location>
</feature>
<evidence type="ECO:0000256" key="1">
    <source>
        <dbReference type="SAM" id="MobiDB-lite"/>
    </source>
</evidence>